<comment type="similarity">
    <text evidence="3">Belongs to the FrsA family.</text>
</comment>
<evidence type="ECO:0000256" key="4">
    <source>
        <dbReference type="SAM" id="MobiDB-lite"/>
    </source>
</evidence>
<organism evidence="5 6">
    <name type="scientific">Photobacterium leiognathi lrivu.4.1</name>
    <dbReference type="NCBI Taxonomy" id="1248232"/>
    <lineage>
        <taxon>Bacteria</taxon>
        <taxon>Pseudomonadati</taxon>
        <taxon>Pseudomonadota</taxon>
        <taxon>Gammaproteobacteria</taxon>
        <taxon>Vibrionales</taxon>
        <taxon>Vibrionaceae</taxon>
        <taxon>Photobacterium</taxon>
    </lineage>
</organism>
<dbReference type="NCBIfam" id="NF003460">
    <property type="entry name" value="PRK05077.1"/>
    <property type="match status" value="1"/>
</dbReference>
<accession>A0A0U1P7M2</accession>
<keyword evidence="2 3" id="KW-0378">Hydrolase</keyword>
<evidence type="ECO:0000256" key="1">
    <source>
        <dbReference type="ARBA" id="ARBA00022487"/>
    </source>
</evidence>
<gene>
    <name evidence="3" type="primary">frsA</name>
    <name evidence="5" type="ORF">PLEI_2169</name>
</gene>
<evidence type="ECO:0000313" key="5">
    <source>
        <dbReference type="EMBL" id="GAD30513.1"/>
    </source>
</evidence>
<dbReference type="HOGENOM" id="CLU_036819_0_0_6"/>
<dbReference type="EMBL" id="DF196819">
    <property type="protein sequence ID" value="GAD30513.1"/>
    <property type="molecule type" value="Genomic_DNA"/>
</dbReference>
<evidence type="ECO:0000256" key="2">
    <source>
        <dbReference type="ARBA" id="ARBA00022801"/>
    </source>
</evidence>
<dbReference type="ESTHER" id="phomo-f2p681">
    <property type="family name" value="Duf_1100-R"/>
</dbReference>
<dbReference type="InterPro" id="IPR010520">
    <property type="entry name" value="FrsA-like"/>
</dbReference>
<dbReference type="PANTHER" id="PTHR22946:SF4">
    <property type="entry name" value="ESTERASE FRSA"/>
    <property type="match status" value="1"/>
</dbReference>
<dbReference type="Gene3D" id="3.40.50.1820">
    <property type="entry name" value="alpha/beta hydrolase"/>
    <property type="match status" value="1"/>
</dbReference>
<dbReference type="Proteomes" id="UP000030675">
    <property type="component" value="Unassembled WGS sequence"/>
</dbReference>
<evidence type="ECO:0000313" key="6">
    <source>
        <dbReference type="Proteomes" id="UP000030675"/>
    </source>
</evidence>
<keyword evidence="1 3" id="KW-0719">Serine esterase</keyword>
<dbReference type="AlphaFoldDB" id="A0A0U1P7M2"/>
<sequence length="419" mass="47075">MSEPSPENLSEKLFAPRPTSKETSSLVKIAHVRSGRVNNALDGESKAGWYRVLRRPQWIWQGVDPIQLEAVLARIASSTAQRTDENLLDTVIGYKPGNWSYEWSQLGASYQKQARLLLNEGEKLKASELLLKASTHYSIAAYPYIKGDQLADQAELQANQSYREAIELRPHDMRTINVKYEGKTFEAFIHLPRTDKLLPTVIVSGGLDTLQCDLWRLYEDYLGPAGYAMVTLDMPSVGHCDRWNLTEDTSRLHQALLQQIRDVPWVDHHKVAMLGIRMGGNAAIRLGFMEPTRLKTCISLGGAINSVLTQPKLIEQIPRMFLDVLASRMGKNGQSEASIISHLPAWSLKQQGILGRRRIDMPMLGISLKNDPVCPEMDNQLIALSSYGGKALTLPEKPLHDGYHRSMIEVVKWLDEKLA</sequence>
<dbReference type="InterPro" id="IPR029058">
    <property type="entry name" value="AB_hydrolase_fold"/>
</dbReference>
<dbReference type="Pfam" id="PF06500">
    <property type="entry name" value="FrsA-like"/>
    <property type="match status" value="1"/>
</dbReference>
<dbReference type="EC" id="3.1.1.1" evidence="3"/>
<name>A0A0U1P7M2_PHOLE</name>
<dbReference type="HAMAP" id="MF_01063">
    <property type="entry name" value="FrsA"/>
    <property type="match status" value="1"/>
</dbReference>
<protein>
    <recommendedName>
        <fullName evidence="3">Esterase FrsA</fullName>
        <ecNumber evidence="3">3.1.1.1</ecNumber>
    </recommendedName>
</protein>
<dbReference type="InterPro" id="IPR050261">
    <property type="entry name" value="FrsA_esterase"/>
</dbReference>
<proteinExistence type="inferred from homology"/>
<evidence type="ECO:0000256" key="3">
    <source>
        <dbReference type="HAMAP-Rule" id="MF_01063"/>
    </source>
</evidence>
<dbReference type="InterPro" id="IPR043423">
    <property type="entry name" value="FrsA"/>
</dbReference>
<dbReference type="GO" id="GO:0106435">
    <property type="term" value="F:carboxylesterase activity"/>
    <property type="evidence" value="ECO:0007669"/>
    <property type="project" value="UniProtKB-EC"/>
</dbReference>
<dbReference type="SUPFAM" id="SSF53474">
    <property type="entry name" value="alpha/beta-Hydrolases"/>
    <property type="match status" value="1"/>
</dbReference>
<dbReference type="PANTHER" id="PTHR22946">
    <property type="entry name" value="DIENELACTONE HYDROLASE DOMAIN-CONTAINING PROTEIN-RELATED"/>
    <property type="match status" value="1"/>
</dbReference>
<comment type="function">
    <text evidence="3">Catalyzes the hydrolysis of esters.</text>
</comment>
<feature type="region of interest" description="Disordered" evidence="4">
    <location>
        <begin position="1"/>
        <end position="20"/>
    </location>
</feature>
<reference evidence="6" key="1">
    <citation type="submission" date="2012-12" db="EMBL/GenBank/DDBJ databases">
        <title>Genome Sequence of Photobacterium leiognathi lrivu.4.1.</title>
        <authorList>
            <person name="Urbanczyk H."/>
            <person name="Ogura Y."/>
            <person name="Hayashi T."/>
            <person name="Dunlap P.V."/>
        </authorList>
    </citation>
    <scope>NUCLEOTIDE SEQUENCE [LARGE SCALE GENOMIC DNA]</scope>
    <source>
        <strain evidence="6">lrivu.4.1</strain>
    </source>
</reference>
<dbReference type="eggNOG" id="COG1073">
    <property type="taxonomic scope" value="Bacteria"/>
</dbReference>
<comment type="catalytic activity">
    <reaction evidence="3">
        <text>a carboxylic ester + H2O = an alcohol + a carboxylate + H(+)</text>
        <dbReference type="Rhea" id="RHEA:21164"/>
        <dbReference type="ChEBI" id="CHEBI:15377"/>
        <dbReference type="ChEBI" id="CHEBI:15378"/>
        <dbReference type="ChEBI" id="CHEBI:29067"/>
        <dbReference type="ChEBI" id="CHEBI:30879"/>
        <dbReference type="ChEBI" id="CHEBI:33308"/>
        <dbReference type="EC" id="3.1.1.1"/>
    </reaction>
</comment>
<dbReference type="RefSeq" id="WP_023933212.1">
    <property type="nucleotide sequence ID" value="NZ_DF196819.1"/>
</dbReference>